<evidence type="ECO:0000313" key="2">
    <source>
        <dbReference type="Proteomes" id="UP000317318"/>
    </source>
</evidence>
<dbReference type="RefSeq" id="WP_145364585.1">
    <property type="nucleotide sequence ID" value="NZ_CP036268.1"/>
</dbReference>
<gene>
    <name evidence="1" type="ORF">Pan189_28760</name>
</gene>
<protein>
    <submittedName>
        <fullName evidence="1">Uncharacterized protein</fullName>
    </submittedName>
</protein>
<sequence>MVYVVLQGKTQLQALESAWAGAAEYKLVIGHDLTSGLGASIYIISREYSPVLLILDGDTTNEDRLYEQKEFAEYMVRRSAADQPFEAIFAAPTVMDELQDHPDQFVAKVEEAVERLAAAAPA</sequence>
<proteinExistence type="predicted"/>
<name>A0A517R3L4_9PLAN</name>
<dbReference type="EMBL" id="CP036268">
    <property type="protein sequence ID" value="QDT38482.1"/>
    <property type="molecule type" value="Genomic_DNA"/>
</dbReference>
<reference evidence="1 2" key="1">
    <citation type="submission" date="2019-02" db="EMBL/GenBank/DDBJ databases">
        <title>Deep-cultivation of Planctomycetes and their phenomic and genomic characterization uncovers novel biology.</title>
        <authorList>
            <person name="Wiegand S."/>
            <person name="Jogler M."/>
            <person name="Boedeker C."/>
            <person name="Pinto D."/>
            <person name="Vollmers J."/>
            <person name="Rivas-Marin E."/>
            <person name="Kohn T."/>
            <person name="Peeters S.H."/>
            <person name="Heuer A."/>
            <person name="Rast P."/>
            <person name="Oberbeckmann S."/>
            <person name="Bunk B."/>
            <person name="Jeske O."/>
            <person name="Meyerdierks A."/>
            <person name="Storesund J.E."/>
            <person name="Kallscheuer N."/>
            <person name="Luecker S."/>
            <person name="Lage O.M."/>
            <person name="Pohl T."/>
            <person name="Merkel B.J."/>
            <person name="Hornburger P."/>
            <person name="Mueller R.-W."/>
            <person name="Bruemmer F."/>
            <person name="Labrenz M."/>
            <person name="Spormann A.M."/>
            <person name="Op den Camp H."/>
            <person name="Overmann J."/>
            <person name="Amann R."/>
            <person name="Jetten M.S.M."/>
            <person name="Mascher T."/>
            <person name="Medema M.H."/>
            <person name="Devos D.P."/>
            <person name="Kaster A.-K."/>
            <person name="Ovreas L."/>
            <person name="Rohde M."/>
            <person name="Galperin M.Y."/>
            <person name="Jogler C."/>
        </authorList>
    </citation>
    <scope>NUCLEOTIDE SEQUENCE [LARGE SCALE GENOMIC DNA]</scope>
    <source>
        <strain evidence="1 2">Pan189</strain>
    </source>
</reference>
<dbReference type="AlphaFoldDB" id="A0A517R3L4"/>
<evidence type="ECO:0000313" key="1">
    <source>
        <dbReference type="EMBL" id="QDT38482.1"/>
    </source>
</evidence>
<accession>A0A517R3L4</accession>
<dbReference type="KEGG" id="svp:Pan189_28760"/>
<dbReference type="Proteomes" id="UP000317318">
    <property type="component" value="Chromosome"/>
</dbReference>
<keyword evidence="2" id="KW-1185">Reference proteome</keyword>
<organism evidence="1 2">
    <name type="scientific">Stratiformator vulcanicus</name>
    <dbReference type="NCBI Taxonomy" id="2527980"/>
    <lineage>
        <taxon>Bacteria</taxon>
        <taxon>Pseudomonadati</taxon>
        <taxon>Planctomycetota</taxon>
        <taxon>Planctomycetia</taxon>
        <taxon>Planctomycetales</taxon>
        <taxon>Planctomycetaceae</taxon>
        <taxon>Stratiformator</taxon>
    </lineage>
</organism>
<dbReference type="OrthoDB" id="529338at2"/>